<feature type="domain" description="Ubiquitin-like" evidence="2">
    <location>
        <begin position="193"/>
        <end position="263"/>
    </location>
</feature>
<comment type="caution">
    <text evidence="3">The sequence shown here is derived from an EMBL/GenBank/DDBJ whole genome shotgun (WGS) entry which is preliminary data.</text>
</comment>
<proteinExistence type="predicted"/>
<dbReference type="PANTHER" id="PTHR10621">
    <property type="entry name" value="UV EXCISION REPAIR PROTEIN RAD23"/>
    <property type="match status" value="1"/>
</dbReference>
<dbReference type="GO" id="GO:0070628">
    <property type="term" value="F:proteasome binding"/>
    <property type="evidence" value="ECO:0007669"/>
    <property type="project" value="TreeGrafter"/>
</dbReference>
<dbReference type="SUPFAM" id="SSF54236">
    <property type="entry name" value="Ubiquitin-like"/>
    <property type="match status" value="4"/>
</dbReference>
<dbReference type="GO" id="GO:0043130">
    <property type="term" value="F:ubiquitin binding"/>
    <property type="evidence" value="ECO:0007669"/>
    <property type="project" value="TreeGrafter"/>
</dbReference>
<sequence length="383" mass="42742">MKLIFATDGGNQFEIEVGDNDSLPEIKEKVKTKQGIPISDQTLIFNGNIIRDELDLIYAEIKDGSLIHLQIAENPKMPDFHDHQFSPPPEFQDSDFSQFLNQFNFPNPTPPREISITLKMPTASDTVNVKADVNETIQQLKEKIEQRAGTPIRRIVIKHKNGTELVDDMTLLDCRISLNPEVTVELRPPPPKMDLQFQMPGSNDVITVETCVEDTVQQLKEKIHGKEGTPISQISIKDENGVELDDHKTLNDCAISLDSGITVEFLALQGIEAEAEAHRKKRKTMQGASQPAAPPTPTRTARAASTMSIVLKYRGARLTTEVKAAHKVSELKTKLKTLRLQIPEECFFVHRQNVMDEQLSFASHSVAKGDLIQIFPGRVTGGH</sequence>
<dbReference type="EMBL" id="SDAM02000019">
    <property type="protein sequence ID" value="KAH6836978.1"/>
    <property type="molecule type" value="Genomic_DNA"/>
</dbReference>
<evidence type="ECO:0000259" key="2">
    <source>
        <dbReference type="PROSITE" id="PS50053"/>
    </source>
</evidence>
<dbReference type="InterPro" id="IPR000626">
    <property type="entry name" value="Ubiquitin-like_dom"/>
</dbReference>
<keyword evidence="4" id="KW-1185">Reference proteome</keyword>
<evidence type="ECO:0000313" key="4">
    <source>
        <dbReference type="Proteomes" id="UP001190926"/>
    </source>
</evidence>
<dbReference type="AlphaFoldDB" id="A0AAD4PEH3"/>
<dbReference type="Proteomes" id="UP001190926">
    <property type="component" value="Unassembled WGS sequence"/>
</dbReference>
<dbReference type="SMART" id="SM00213">
    <property type="entry name" value="UBQ"/>
    <property type="match status" value="3"/>
</dbReference>
<organism evidence="3 4">
    <name type="scientific">Perilla frutescens var. hirtella</name>
    <name type="common">Perilla citriodora</name>
    <name type="synonym">Perilla setoyensis</name>
    <dbReference type="NCBI Taxonomy" id="608512"/>
    <lineage>
        <taxon>Eukaryota</taxon>
        <taxon>Viridiplantae</taxon>
        <taxon>Streptophyta</taxon>
        <taxon>Embryophyta</taxon>
        <taxon>Tracheophyta</taxon>
        <taxon>Spermatophyta</taxon>
        <taxon>Magnoliopsida</taxon>
        <taxon>eudicotyledons</taxon>
        <taxon>Gunneridae</taxon>
        <taxon>Pentapetalae</taxon>
        <taxon>asterids</taxon>
        <taxon>lamiids</taxon>
        <taxon>Lamiales</taxon>
        <taxon>Lamiaceae</taxon>
        <taxon>Nepetoideae</taxon>
        <taxon>Elsholtzieae</taxon>
        <taxon>Perilla</taxon>
    </lineage>
</organism>
<gene>
    <name evidence="3" type="ORF">C2S53_014221</name>
</gene>
<dbReference type="CDD" id="cd17039">
    <property type="entry name" value="Ubl_ubiquitin_like"/>
    <property type="match status" value="3"/>
</dbReference>
<dbReference type="InterPro" id="IPR029071">
    <property type="entry name" value="Ubiquitin-like_domsf"/>
</dbReference>
<dbReference type="GO" id="GO:0031593">
    <property type="term" value="F:polyubiquitin modification-dependent protein binding"/>
    <property type="evidence" value="ECO:0007669"/>
    <property type="project" value="TreeGrafter"/>
</dbReference>
<feature type="domain" description="Ubiquitin-like" evidence="2">
    <location>
        <begin position="114"/>
        <end position="191"/>
    </location>
</feature>
<evidence type="ECO:0000313" key="3">
    <source>
        <dbReference type="EMBL" id="KAH6836978.1"/>
    </source>
</evidence>
<name>A0AAD4PEH3_PERFH</name>
<feature type="domain" description="Ubiquitin-like" evidence="2">
    <location>
        <begin position="1"/>
        <end position="69"/>
    </location>
</feature>
<reference evidence="3 4" key="1">
    <citation type="journal article" date="2021" name="Nat. Commun.">
        <title>Incipient diploidization of the medicinal plant Perilla within 10,000 years.</title>
        <authorList>
            <person name="Zhang Y."/>
            <person name="Shen Q."/>
            <person name="Leng L."/>
            <person name="Zhang D."/>
            <person name="Chen S."/>
            <person name="Shi Y."/>
            <person name="Ning Z."/>
            <person name="Chen S."/>
        </authorList>
    </citation>
    <scope>NUCLEOTIDE SEQUENCE [LARGE SCALE GENOMIC DNA]</scope>
    <source>
        <strain evidence="4">cv. PC099</strain>
    </source>
</reference>
<feature type="region of interest" description="Disordered" evidence="1">
    <location>
        <begin position="277"/>
        <end position="303"/>
    </location>
</feature>
<dbReference type="GO" id="GO:0043161">
    <property type="term" value="P:proteasome-mediated ubiquitin-dependent protein catabolic process"/>
    <property type="evidence" value="ECO:0007669"/>
    <property type="project" value="TreeGrafter"/>
</dbReference>
<accession>A0AAD4PEH3</accession>
<dbReference type="GO" id="GO:0005654">
    <property type="term" value="C:nucleoplasm"/>
    <property type="evidence" value="ECO:0007669"/>
    <property type="project" value="TreeGrafter"/>
</dbReference>
<dbReference type="Pfam" id="PF00240">
    <property type="entry name" value="ubiquitin"/>
    <property type="match status" value="3"/>
</dbReference>
<evidence type="ECO:0000256" key="1">
    <source>
        <dbReference type="SAM" id="MobiDB-lite"/>
    </source>
</evidence>
<protein>
    <recommendedName>
        <fullName evidence="2">Ubiquitin-like domain-containing protein</fullName>
    </recommendedName>
</protein>
<dbReference type="PROSITE" id="PS50053">
    <property type="entry name" value="UBIQUITIN_2"/>
    <property type="match status" value="3"/>
</dbReference>
<dbReference type="GO" id="GO:0005829">
    <property type="term" value="C:cytosol"/>
    <property type="evidence" value="ECO:0007669"/>
    <property type="project" value="TreeGrafter"/>
</dbReference>
<dbReference type="PANTHER" id="PTHR10621:SF38">
    <property type="entry name" value="UBIQUITIN DOMAIN-CONTAINING PROTEIN 7SL RNA1-RELATED"/>
    <property type="match status" value="1"/>
</dbReference>
<dbReference type="Gene3D" id="3.10.20.90">
    <property type="entry name" value="Phosphatidylinositol 3-kinase Catalytic Subunit, Chain A, domain 1"/>
    <property type="match status" value="3"/>
</dbReference>